<reference evidence="7 8" key="1">
    <citation type="submission" date="2013-09" db="EMBL/GenBank/DDBJ databases">
        <title>Genome sequencing of Phaeobacter antarcticus sp. nov. SM1211.</title>
        <authorList>
            <person name="Zhang X.-Y."/>
            <person name="Liu C."/>
            <person name="Chen X.-L."/>
            <person name="Xie B.-B."/>
            <person name="Qin Q.-L."/>
            <person name="Rong J.-C."/>
            <person name="Zhang Y.-Z."/>
        </authorList>
    </citation>
    <scope>NUCLEOTIDE SEQUENCE [LARGE SCALE GENOMIC DNA]</scope>
    <source>
        <strain evidence="7 8">SM1211</strain>
    </source>
</reference>
<evidence type="ECO:0000256" key="2">
    <source>
        <dbReference type="ARBA" id="ARBA00010961"/>
    </source>
</evidence>
<dbReference type="AlphaFoldDB" id="A0A2G8RF36"/>
<evidence type="ECO:0000256" key="6">
    <source>
        <dbReference type="RuleBase" id="RU365089"/>
    </source>
</evidence>
<evidence type="ECO:0000256" key="1">
    <source>
        <dbReference type="ARBA" id="ARBA00002190"/>
    </source>
</evidence>
<dbReference type="GO" id="GO:0006313">
    <property type="term" value="P:DNA transposition"/>
    <property type="evidence" value="ECO:0007669"/>
    <property type="project" value="UniProtKB-UniRule"/>
</dbReference>
<dbReference type="PANTHER" id="PTHR33217:SF7">
    <property type="entry name" value="TRANSPOSASE FOR INSERTION SEQUENCE ELEMENT IS1081"/>
    <property type="match status" value="1"/>
</dbReference>
<evidence type="ECO:0000256" key="5">
    <source>
        <dbReference type="ARBA" id="ARBA00023172"/>
    </source>
</evidence>
<evidence type="ECO:0000313" key="8">
    <source>
        <dbReference type="Proteomes" id="UP000231259"/>
    </source>
</evidence>
<dbReference type="GO" id="GO:0004803">
    <property type="term" value="F:transposase activity"/>
    <property type="evidence" value="ECO:0007669"/>
    <property type="project" value="UniProtKB-UniRule"/>
</dbReference>
<keyword evidence="5 6" id="KW-0233">DNA recombination</keyword>
<keyword evidence="3 6" id="KW-0815">Transposition</keyword>
<sequence length="112" mass="12777">MHFMRNALALAFVGKKDRPIVKAALRTAFDQDMLAASKEHWAKLIEAFQPRHSKLAELMLRAEDDVLAYKTFPQAHWRQIHSTNPLESLNKEIKRRANVVGFLGQTAPHSVC</sequence>
<evidence type="ECO:0000313" key="7">
    <source>
        <dbReference type="EMBL" id="PIL20011.1"/>
    </source>
</evidence>
<protein>
    <recommendedName>
        <fullName evidence="6">Mutator family transposase</fullName>
    </recommendedName>
</protein>
<keyword evidence="8" id="KW-1185">Reference proteome</keyword>
<gene>
    <name evidence="7" type="ORF">P775_11690</name>
</gene>
<accession>A0A2G8RF36</accession>
<proteinExistence type="inferred from homology"/>
<evidence type="ECO:0000256" key="3">
    <source>
        <dbReference type="ARBA" id="ARBA00022578"/>
    </source>
</evidence>
<dbReference type="Proteomes" id="UP000231259">
    <property type="component" value="Unassembled WGS sequence"/>
</dbReference>
<dbReference type="Pfam" id="PF00872">
    <property type="entry name" value="Transposase_mut"/>
    <property type="match status" value="1"/>
</dbReference>
<dbReference type="PANTHER" id="PTHR33217">
    <property type="entry name" value="TRANSPOSASE FOR INSERTION SEQUENCE ELEMENT IS1081"/>
    <property type="match status" value="1"/>
</dbReference>
<name>A0A2G8RF36_9RHOB</name>
<comment type="similarity">
    <text evidence="2 6">Belongs to the transposase mutator family.</text>
</comment>
<keyword evidence="4 6" id="KW-0238">DNA-binding</keyword>
<organism evidence="7 8">
    <name type="scientific">Puniceibacterium antarcticum</name>
    <dbReference type="NCBI Taxonomy" id="1206336"/>
    <lineage>
        <taxon>Bacteria</taxon>
        <taxon>Pseudomonadati</taxon>
        <taxon>Pseudomonadota</taxon>
        <taxon>Alphaproteobacteria</taxon>
        <taxon>Rhodobacterales</taxon>
        <taxon>Paracoccaceae</taxon>
        <taxon>Puniceibacterium</taxon>
    </lineage>
</organism>
<evidence type="ECO:0000256" key="4">
    <source>
        <dbReference type="ARBA" id="ARBA00023125"/>
    </source>
</evidence>
<dbReference type="EMBL" id="AWWI01000070">
    <property type="protein sequence ID" value="PIL20011.1"/>
    <property type="molecule type" value="Genomic_DNA"/>
</dbReference>
<dbReference type="InterPro" id="IPR001207">
    <property type="entry name" value="Transposase_mutator"/>
</dbReference>
<keyword evidence="6" id="KW-0814">Transposable element</keyword>
<comment type="caution">
    <text evidence="7">The sequence shown here is derived from an EMBL/GenBank/DDBJ whole genome shotgun (WGS) entry which is preliminary data.</text>
</comment>
<comment type="function">
    <text evidence="1 6">Required for the transposition of the insertion element.</text>
</comment>
<dbReference type="GO" id="GO:0003677">
    <property type="term" value="F:DNA binding"/>
    <property type="evidence" value="ECO:0007669"/>
    <property type="project" value="UniProtKB-UniRule"/>
</dbReference>